<dbReference type="Gene3D" id="3.40.50.1820">
    <property type="entry name" value="alpha/beta hydrolase"/>
    <property type="match status" value="1"/>
</dbReference>
<dbReference type="EMBL" id="JBBLZC010000012">
    <property type="protein sequence ID" value="MEK0084146.1"/>
    <property type="molecule type" value="Genomic_DNA"/>
</dbReference>
<evidence type="ECO:0000313" key="4">
    <source>
        <dbReference type="EMBL" id="MEK0084146.1"/>
    </source>
</evidence>
<comment type="similarity">
    <text evidence="1">Belongs to the 'GDXG' lipolytic enzyme family.</text>
</comment>
<evidence type="ECO:0000313" key="5">
    <source>
        <dbReference type="Proteomes" id="UP001375743"/>
    </source>
</evidence>
<protein>
    <submittedName>
        <fullName evidence="4">Alpha/beta hydrolase fold domain-containing protein</fullName>
    </submittedName>
</protein>
<comment type="caution">
    <text evidence="4">The sequence shown here is derived from an EMBL/GenBank/DDBJ whole genome shotgun (WGS) entry which is preliminary data.</text>
</comment>
<dbReference type="SUPFAM" id="SSF53474">
    <property type="entry name" value="alpha/beta-Hydrolases"/>
    <property type="match status" value="1"/>
</dbReference>
<dbReference type="InterPro" id="IPR002168">
    <property type="entry name" value="Lipase_GDXG_HIS_AS"/>
</dbReference>
<dbReference type="GO" id="GO:0016787">
    <property type="term" value="F:hydrolase activity"/>
    <property type="evidence" value="ECO:0007669"/>
    <property type="project" value="UniProtKB-KW"/>
</dbReference>
<dbReference type="Proteomes" id="UP001375743">
    <property type="component" value="Unassembled WGS sequence"/>
</dbReference>
<name>A0ABU8XSX3_9PROT</name>
<evidence type="ECO:0000259" key="3">
    <source>
        <dbReference type="Pfam" id="PF07859"/>
    </source>
</evidence>
<keyword evidence="2 4" id="KW-0378">Hydrolase</keyword>
<reference evidence="4 5" key="1">
    <citation type="submission" date="2024-01" db="EMBL/GenBank/DDBJ databases">
        <title>Multi-omics insights into the function and evolution of sodium benzoate biodegradation pathways in Benzoatithermus flavus gen. nov., sp. nov. from hot spring.</title>
        <authorList>
            <person name="Hu C.-J."/>
            <person name="Li W.-J."/>
        </authorList>
    </citation>
    <scope>NUCLEOTIDE SEQUENCE [LARGE SCALE GENOMIC DNA]</scope>
    <source>
        <strain evidence="4 5">SYSU G07066</strain>
    </source>
</reference>
<dbReference type="RefSeq" id="WP_418159993.1">
    <property type="nucleotide sequence ID" value="NZ_JBBLZC010000012.1"/>
</dbReference>
<dbReference type="InterPro" id="IPR050300">
    <property type="entry name" value="GDXG_lipolytic_enzyme"/>
</dbReference>
<dbReference type="InterPro" id="IPR013094">
    <property type="entry name" value="AB_hydrolase_3"/>
</dbReference>
<proteinExistence type="inferred from homology"/>
<sequence length="321" mass="34600">MKLDVRGRLDPEMAAALEASAAHSLPPQMLPADPITAMRAAYAYERRYWNEVPVELASVENGAIKAAGLVTPLRRYCPEAAVAGGPVLVYLHGGGWVVGSLDTHDRIMRLLAAHAGLAVLGVDYALAPEHKFPTQLDQVDAVLDRLPEVVGTERFALAGDSAGAHLSLALAMRRRDRSRPLPGALLLYYGAFGLADSPSRRLWGGEIDGLDEESLRFYREAFLRTAEDARDPYYDLLSGDMHGLPPAFLVAVTLDPLHDDTMALAVMLQAAGVPVEFAAYDGVLHGFLHLSRMVPKATDALCRGAAFVRTRLTTAAALPPD</sequence>
<organism evidence="4 5">
    <name type="scientific">Benzoatithermus flavus</name>
    <dbReference type="NCBI Taxonomy" id="3108223"/>
    <lineage>
        <taxon>Bacteria</taxon>
        <taxon>Pseudomonadati</taxon>
        <taxon>Pseudomonadota</taxon>
        <taxon>Alphaproteobacteria</taxon>
        <taxon>Geminicoccales</taxon>
        <taxon>Geminicoccaceae</taxon>
        <taxon>Benzoatithermus</taxon>
    </lineage>
</organism>
<keyword evidence="5" id="KW-1185">Reference proteome</keyword>
<gene>
    <name evidence="4" type="ORF">U1T56_13355</name>
</gene>
<evidence type="ECO:0000256" key="1">
    <source>
        <dbReference type="ARBA" id="ARBA00010515"/>
    </source>
</evidence>
<dbReference type="InterPro" id="IPR029058">
    <property type="entry name" value="AB_hydrolase_fold"/>
</dbReference>
<dbReference type="PANTHER" id="PTHR48081:SF8">
    <property type="entry name" value="ALPHA_BETA HYDROLASE FOLD-3 DOMAIN-CONTAINING PROTEIN-RELATED"/>
    <property type="match status" value="1"/>
</dbReference>
<evidence type="ECO:0000256" key="2">
    <source>
        <dbReference type="ARBA" id="ARBA00022801"/>
    </source>
</evidence>
<dbReference type="PANTHER" id="PTHR48081">
    <property type="entry name" value="AB HYDROLASE SUPERFAMILY PROTEIN C4A8.06C"/>
    <property type="match status" value="1"/>
</dbReference>
<dbReference type="Pfam" id="PF07859">
    <property type="entry name" value="Abhydrolase_3"/>
    <property type="match status" value="1"/>
</dbReference>
<accession>A0ABU8XSX3</accession>
<feature type="domain" description="Alpha/beta hydrolase fold-3" evidence="3">
    <location>
        <begin position="88"/>
        <end position="288"/>
    </location>
</feature>
<dbReference type="PROSITE" id="PS01173">
    <property type="entry name" value="LIPASE_GDXG_HIS"/>
    <property type="match status" value="1"/>
</dbReference>